<name>A0A1F7X3K8_9BACT</name>
<comment type="caution">
    <text evidence="1">The sequence shown here is derived from an EMBL/GenBank/DDBJ whole genome shotgun (WGS) entry which is preliminary data.</text>
</comment>
<protein>
    <submittedName>
        <fullName evidence="1">Uncharacterized protein</fullName>
    </submittedName>
</protein>
<gene>
    <name evidence="1" type="ORF">A2Z67_05050</name>
</gene>
<reference evidence="1 2" key="1">
    <citation type="journal article" date="2016" name="Nat. Commun.">
        <title>Thousands of microbial genomes shed light on interconnected biogeochemical processes in an aquifer system.</title>
        <authorList>
            <person name="Anantharaman K."/>
            <person name="Brown C.T."/>
            <person name="Hug L.A."/>
            <person name="Sharon I."/>
            <person name="Castelle C.J."/>
            <person name="Probst A.J."/>
            <person name="Thomas B.C."/>
            <person name="Singh A."/>
            <person name="Wilkins M.J."/>
            <person name="Karaoz U."/>
            <person name="Brodie E.L."/>
            <person name="Williams K.H."/>
            <person name="Hubbard S.S."/>
            <person name="Banfield J.F."/>
        </authorList>
    </citation>
    <scope>NUCLEOTIDE SEQUENCE [LARGE SCALE GENOMIC DNA]</scope>
</reference>
<organism evidence="1 2">
    <name type="scientific">Candidatus Woesebacteria bacterium RBG_13_36_22</name>
    <dbReference type="NCBI Taxonomy" id="1802478"/>
    <lineage>
        <taxon>Bacteria</taxon>
        <taxon>Candidatus Woeseibacteriota</taxon>
    </lineage>
</organism>
<proteinExistence type="predicted"/>
<evidence type="ECO:0000313" key="2">
    <source>
        <dbReference type="Proteomes" id="UP000176939"/>
    </source>
</evidence>
<accession>A0A1F7X3K8</accession>
<dbReference type="AlphaFoldDB" id="A0A1F7X3K8"/>
<sequence>MKLSHFFTVIILPKETPNSKLYSSVEKLLAPFDESLQVPSYEQECYCIRSEIVKDIQEQLNKEFGTFDSARERFREAHPEFHSVESHLPGEFDNELEEERRRLWQREVLDDRDKLERELLATLKKSPIPDCSDCKGTGIVRTEYNPDSKWDYWRVGGRWDGDIKNESRPSSDGGFNFANDHEEVSNNCDITDFLFENQIIPFAIVTPDGKWHEKGKMGWWALVSDEKDGKDWKEMALFIYNKYKGHLAVGCDLHI</sequence>
<dbReference type="Proteomes" id="UP000176939">
    <property type="component" value="Unassembled WGS sequence"/>
</dbReference>
<evidence type="ECO:0000313" key="1">
    <source>
        <dbReference type="EMBL" id="OGM09279.1"/>
    </source>
</evidence>
<dbReference type="EMBL" id="MGFQ01000024">
    <property type="protein sequence ID" value="OGM09279.1"/>
    <property type="molecule type" value="Genomic_DNA"/>
</dbReference>